<dbReference type="GO" id="GO:0008168">
    <property type="term" value="F:methyltransferase activity"/>
    <property type="evidence" value="ECO:0007669"/>
    <property type="project" value="InterPro"/>
</dbReference>
<dbReference type="KEGG" id="ipc:IPA_02245"/>
<evidence type="ECO:0000313" key="2">
    <source>
        <dbReference type="EMBL" id="UXD22165.1"/>
    </source>
</evidence>
<gene>
    <name evidence="2" type="ORF">IPA_02245</name>
</gene>
<proteinExistence type="predicted"/>
<dbReference type="EMBL" id="CP006868">
    <property type="protein sequence ID" value="UXD22165.1"/>
    <property type="molecule type" value="Genomic_DNA"/>
</dbReference>
<sequence length="354" mass="40205">MFGDGTIKCNLLEWAYRLEQIDSEIKRGMLDPAAYEAEIKKMYSVKYDDCKPSIKVVLSEDLGSLKLIYDDKYVEIDISKFPLLYPCNCMVHKLLPDFIKKEIVRLPCPLHSKIGDDRIERAFSELAEIEFIVPVYWSSLESLWPPAIDSLILAKIIKERYSSEKIESVLDMGSGTGYLGIVFSSVNKSVKEVTFVDILYAPLLFSIVNARRVKEMELTKANFRAIISNGFKKVKGTYDIIVSIPPYIPFSKASLPSAAFGTSLLKDLTENFSKYSSKLLMVISSVSFDVFNEALSHSGARYKKVAEYEVPFRVGPILGDPEYLKHAIEEGKLYLKKDNPFPLWHKIYVLELSV</sequence>
<name>A0A977KAP5_9CREN</name>
<dbReference type="InterPro" id="IPR007848">
    <property type="entry name" value="Small_mtfrase_dom"/>
</dbReference>
<accession>A0A977KAP5</accession>
<dbReference type="Proteomes" id="UP001063698">
    <property type="component" value="Chromosome"/>
</dbReference>
<protein>
    <recommendedName>
        <fullName evidence="1">Methyltransferase small domain-containing protein</fullName>
    </recommendedName>
</protein>
<evidence type="ECO:0000259" key="1">
    <source>
        <dbReference type="Pfam" id="PF05175"/>
    </source>
</evidence>
<keyword evidence="3" id="KW-1185">Reference proteome</keyword>
<organism evidence="2 3">
    <name type="scientific">Ignicoccus pacificus DSM 13166</name>
    <dbReference type="NCBI Taxonomy" id="940294"/>
    <lineage>
        <taxon>Archaea</taxon>
        <taxon>Thermoproteota</taxon>
        <taxon>Thermoprotei</taxon>
        <taxon>Desulfurococcales</taxon>
        <taxon>Desulfurococcaceae</taxon>
        <taxon>Ignicoccus</taxon>
    </lineage>
</organism>
<dbReference type="AlphaFoldDB" id="A0A977KAP5"/>
<dbReference type="Gene3D" id="3.40.50.150">
    <property type="entry name" value="Vaccinia Virus protein VP39"/>
    <property type="match status" value="1"/>
</dbReference>
<evidence type="ECO:0000313" key="3">
    <source>
        <dbReference type="Proteomes" id="UP001063698"/>
    </source>
</evidence>
<dbReference type="Pfam" id="PF05175">
    <property type="entry name" value="MTS"/>
    <property type="match status" value="1"/>
</dbReference>
<dbReference type="InterPro" id="IPR029063">
    <property type="entry name" value="SAM-dependent_MTases_sf"/>
</dbReference>
<reference evidence="2" key="1">
    <citation type="submission" date="2013-11" db="EMBL/GenBank/DDBJ databases">
        <title>Comparative genomics of Ignicoccus.</title>
        <authorList>
            <person name="Podar M."/>
        </authorList>
    </citation>
    <scope>NUCLEOTIDE SEQUENCE</scope>
    <source>
        <strain evidence="2">DSM 13166</strain>
    </source>
</reference>
<feature type="domain" description="Methyltransferase small" evidence="1">
    <location>
        <begin position="154"/>
        <end position="247"/>
    </location>
</feature>
<dbReference type="SUPFAM" id="SSF53335">
    <property type="entry name" value="S-adenosyl-L-methionine-dependent methyltransferases"/>
    <property type="match status" value="1"/>
</dbReference>